<organism evidence="2 3">
    <name type="scientific">Candidatus Gallitreponema excrementavium</name>
    <dbReference type="NCBI Taxonomy" id="2840840"/>
    <lineage>
        <taxon>Bacteria</taxon>
        <taxon>Pseudomonadati</taxon>
        <taxon>Spirochaetota</taxon>
        <taxon>Spirochaetia</taxon>
        <taxon>Spirochaetales</taxon>
        <taxon>Candidatus Gallitreponema</taxon>
    </lineage>
</organism>
<protein>
    <submittedName>
        <fullName evidence="2">Uncharacterized protein</fullName>
    </submittedName>
</protein>
<sequence length="166" mass="19092">MAKETKLHKKLAQELIELIPQLDEEGLAFLIEQGRVHLYNMEVEKLNEAQQKVIEASNRKVETASKKLNKKAATPGNEYNIKKSTASGSYHLQHGGNWKLFTEEEMLALVRIAKERKPQAEVISDMVDWLDKERPDTYSDLNINPDSDEDIKGLIKFLQKTFAIRR</sequence>
<name>A0A9D9HRF6_9SPIR</name>
<dbReference type="Proteomes" id="UP000823638">
    <property type="component" value="Unassembled WGS sequence"/>
</dbReference>
<accession>A0A9D9HRF6</accession>
<evidence type="ECO:0000313" key="2">
    <source>
        <dbReference type="EMBL" id="MBO8458483.1"/>
    </source>
</evidence>
<reference evidence="2" key="2">
    <citation type="journal article" date="2021" name="PeerJ">
        <title>Extensive microbial diversity within the chicken gut microbiome revealed by metagenomics and culture.</title>
        <authorList>
            <person name="Gilroy R."/>
            <person name="Ravi A."/>
            <person name="Getino M."/>
            <person name="Pursley I."/>
            <person name="Horton D.L."/>
            <person name="Alikhan N.F."/>
            <person name="Baker D."/>
            <person name="Gharbi K."/>
            <person name="Hall N."/>
            <person name="Watson M."/>
            <person name="Adriaenssens E.M."/>
            <person name="Foster-Nyarko E."/>
            <person name="Jarju S."/>
            <person name="Secka A."/>
            <person name="Antonio M."/>
            <person name="Oren A."/>
            <person name="Chaudhuri R.R."/>
            <person name="La Ragione R."/>
            <person name="Hildebrand F."/>
            <person name="Pallen M.J."/>
        </authorList>
    </citation>
    <scope>NUCLEOTIDE SEQUENCE</scope>
    <source>
        <strain evidence="2">10532</strain>
    </source>
</reference>
<evidence type="ECO:0000313" key="3">
    <source>
        <dbReference type="Proteomes" id="UP000823638"/>
    </source>
</evidence>
<gene>
    <name evidence="2" type="ORF">IAA81_09705</name>
</gene>
<proteinExistence type="predicted"/>
<keyword evidence="1" id="KW-0175">Coiled coil</keyword>
<dbReference type="EMBL" id="JADIMM010000111">
    <property type="protein sequence ID" value="MBO8458483.1"/>
    <property type="molecule type" value="Genomic_DNA"/>
</dbReference>
<feature type="coiled-coil region" evidence="1">
    <location>
        <begin position="39"/>
        <end position="66"/>
    </location>
</feature>
<comment type="caution">
    <text evidence="2">The sequence shown here is derived from an EMBL/GenBank/DDBJ whole genome shotgun (WGS) entry which is preliminary data.</text>
</comment>
<dbReference type="AlphaFoldDB" id="A0A9D9HRF6"/>
<reference evidence="2" key="1">
    <citation type="submission" date="2020-10" db="EMBL/GenBank/DDBJ databases">
        <authorList>
            <person name="Gilroy R."/>
        </authorList>
    </citation>
    <scope>NUCLEOTIDE SEQUENCE</scope>
    <source>
        <strain evidence="2">10532</strain>
    </source>
</reference>
<evidence type="ECO:0000256" key="1">
    <source>
        <dbReference type="SAM" id="Coils"/>
    </source>
</evidence>